<dbReference type="Pfam" id="PF01571">
    <property type="entry name" value="GCV_T"/>
    <property type="match status" value="1"/>
</dbReference>
<organism evidence="5 6">
    <name type="scientific">Gnathostoma spinigerum</name>
    <dbReference type="NCBI Taxonomy" id="75299"/>
    <lineage>
        <taxon>Eukaryota</taxon>
        <taxon>Metazoa</taxon>
        <taxon>Ecdysozoa</taxon>
        <taxon>Nematoda</taxon>
        <taxon>Chromadorea</taxon>
        <taxon>Rhabditida</taxon>
        <taxon>Spirurina</taxon>
        <taxon>Gnathostomatomorpha</taxon>
        <taxon>Gnathostomatoidea</taxon>
        <taxon>Gnathostomatidae</taxon>
        <taxon>Gnathostoma</taxon>
    </lineage>
</organism>
<dbReference type="SUPFAM" id="SSF103025">
    <property type="entry name" value="Folate-binding domain"/>
    <property type="match status" value="1"/>
</dbReference>
<gene>
    <name evidence="5" type="ORF">AB6A40_004902</name>
</gene>
<dbReference type="Gene3D" id="3.30.1360.120">
    <property type="entry name" value="Probable tRNA modification gtpase trme, domain 1"/>
    <property type="match status" value="1"/>
</dbReference>
<feature type="domain" description="GCVT N-terminal" evidence="3">
    <location>
        <begin position="7"/>
        <end position="224"/>
    </location>
</feature>
<evidence type="ECO:0000256" key="1">
    <source>
        <dbReference type="ARBA" id="ARBA00008609"/>
    </source>
</evidence>
<accession>A0ABD6EMK6</accession>
<name>A0ABD6EMK6_9BILA</name>
<dbReference type="InterPro" id="IPR006222">
    <property type="entry name" value="GCVT_N"/>
</dbReference>
<feature type="binding site" evidence="2">
    <location>
        <position position="157"/>
    </location>
    <ligand>
        <name>substrate</name>
    </ligand>
</feature>
<dbReference type="InterPro" id="IPR029043">
    <property type="entry name" value="GcvT/YgfZ_C"/>
</dbReference>
<dbReference type="PIRSF" id="PIRSF006487">
    <property type="entry name" value="GcvT"/>
    <property type="match status" value="1"/>
</dbReference>
<dbReference type="PANTHER" id="PTHR43757:SF2">
    <property type="entry name" value="AMINOMETHYLTRANSFERASE, MITOCHONDRIAL"/>
    <property type="match status" value="1"/>
</dbReference>
<dbReference type="Gene3D" id="2.40.30.110">
    <property type="entry name" value="Aminomethyltransferase beta-barrel domains"/>
    <property type="match status" value="1"/>
</dbReference>
<dbReference type="PANTHER" id="PTHR43757">
    <property type="entry name" value="AMINOMETHYLTRANSFERASE"/>
    <property type="match status" value="1"/>
</dbReference>
<comment type="similarity">
    <text evidence="1">Belongs to the GcvT family.</text>
</comment>
<dbReference type="InterPro" id="IPR013977">
    <property type="entry name" value="GcvT_C"/>
</dbReference>
<evidence type="ECO:0000256" key="2">
    <source>
        <dbReference type="PIRSR" id="PIRSR006487-1"/>
    </source>
</evidence>
<dbReference type="EMBL" id="JBGFUD010002961">
    <property type="protein sequence ID" value="MFH4978193.1"/>
    <property type="molecule type" value="Genomic_DNA"/>
</dbReference>
<dbReference type="SUPFAM" id="SSF101790">
    <property type="entry name" value="Aminomethyltransferase beta-barrel domain"/>
    <property type="match status" value="1"/>
</dbReference>
<dbReference type="InterPro" id="IPR027266">
    <property type="entry name" value="TrmE/GcvT-like"/>
</dbReference>
<comment type="caution">
    <text evidence="5">The sequence shown here is derived from an EMBL/GenBank/DDBJ whole genome shotgun (WGS) entry which is preliminary data.</text>
</comment>
<feature type="domain" description="Aminomethyltransferase C-terminal" evidence="4">
    <location>
        <begin position="261"/>
        <end position="326"/>
    </location>
</feature>
<dbReference type="Gene3D" id="3.30.70.1400">
    <property type="entry name" value="Aminomethyltransferase beta-barrel domains"/>
    <property type="match status" value="1"/>
</dbReference>
<evidence type="ECO:0000313" key="5">
    <source>
        <dbReference type="EMBL" id="MFH4978193.1"/>
    </source>
</evidence>
<keyword evidence="6" id="KW-1185">Reference proteome</keyword>
<evidence type="ECO:0000259" key="3">
    <source>
        <dbReference type="Pfam" id="PF01571"/>
    </source>
</evidence>
<sequence length="333" mass="37206">MKRFLHTILRFEVRGPDASAFLNYVLSNVAPPLGCMKSSLMLTRKGNILGSFKVFHHDQHRSEFILLTYPEREDRDLCWLDRAAAELKMKVEIALVSVYLASLALVGPNSRDVLQELTVSDVSDKGFPQRTTRLMRIETVPVIAARTSTSTGQLSYELFHNRADTLKLYNSLMASGKNYGLVNFGQAAMNIMRLEHGFKLWGRELTLNTNPYEAGLGDLVDLSKKDFIGKTSAIELSKVKEWSRKQVLVACDPLTDLSKTSAVPKGMEVIRKEGSEERIGQVTSGTYSVRMHQPLCYAWVNSDVTVSDKLYLDVGGTRIGARVLEEAPFPNKG</sequence>
<reference evidence="5 6" key="1">
    <citation type="submission" date="2024-08" db="EMBL/GenBank/DDBJ databases">
        <title>Gnathostoma spinigerum genome.</title>
        <authorList>
            <person name="Gonzalez-Bertolin B."/>
            <person name="Monzon S."/>
            <person name="Zaballos A."/>
            <person name="Jimenez P."/>
            <person name="Dekumyoy P."/>
            <person name="Varona S."/>
            <person name="Cuesta I."/>
            <person name="Sumanam S."/>
            <person name="Adisakwattana P."/>
            <person name="Gasser R.B."/>
            <person name="Hernandez-Gonzalez A."/>
            <person name="Young N.D."/>
            <person name="Perteguer M.J."/>
        </authorList>
    </citation>
    <scope>NUCLEOTIDE SEQUENCE [LARGE SCALE GENOMIC DNA]</scope>
    <source>
        <strain evidence="5">AL3</strain>
        <tissue evidence="5">Liver</tissue>
    </source>
</reference>
<dbReference type="Proteomes" id="UP001608902">
    <property type="component" value="Unassembled WGS sequence"/>
</dbReference>
<evidence type="ECO:0000313" key="6">
    <source>
        <dbReference type="Proteomes" id="UP001608902"/>
    </source>
</evidence>
<evidence type="ECO:0000259" key="4">
    <source>
        <dbReference type="Pfam" id="PF08669"/>
    </source>
</evidence>
<dbReference type="Pfam" id="PF08669">
    <property type="entry name" value="GCV_T_C"/>
    <property type="match status" value="1"/>
</dbReference>
<proteinExistence type="inferred from homology"/>
<dbReference type="InterPro" id="IPR028896">
    <property type="entry name" value="GcvT/YgfZ/DmdA"/>
</dbReference>
<dbReference type="AlphaFoldDB" id="A0ABD6EMK6"/>
<protein>
    <submittedName>
        <fullName evidence="5">Uncharacterized protein</fullName>
    </submittedName>
</protein>